<evidence type="ECO:0000259" key="1">
    <source>
        <dbReference type="Pfam" id="PF01979"/>
    </source>
</evidence>
<proteinExistence type="predicted"/>
<reference evidence="2" key="1">
    <citation type="submission" date="2022-03" db="EMBL/GenBank/DDBJ databases">
        <title>Draft genome sequence of Aduncisulcus paluster, a free-living microaerophilic Fornicata.</title>
        <authorList>
            <person name="Yuyama I."/>
            <person name="Kume K."/>
            <person name="Tamura T."/>
            <person name="Inagaki Y."/>
            <person name="Hashimoto T."/>
        </authorList>
    </citation>
    <scope>NUCLEOTIDE SEQUENCE</scope>
    <source>
        <strain evidence="2">NY0171</strain>
    </source>
</reference>
<gene>
    <name evidence="2" type="ORF">ADUPG1_007756</name>
</gene>
<sequence>MEKLYEFPEQPKIDYSIVPKAPKLYTIVRSKFMLPMTDKCPGVGEDGRISDGYILSTAGKIVECGKYSSEIGESILSKYGEDLEIVGASVESPRTIPKLEGILMPGFVKAHGHDHESPIVGIAKDCPLTEWLDRAVNPSCAFYDKERTKLTEMFGCSPNLIIYLKARLDDLQHGITSALTHHCNFNKYRGGDLVHANVLAGTKMIAAIGAQDRLYDKRILDTPEIAVKRMDTYESLYGDAPRTSIIPGPDQLFSNGPELLKALKKWSVEKKRLIHIHSSEEKGTTAMFKGKYKCTPIEYADSIGFLDEHTMVAHQVHSSTHDVELLRDRGVKVVHNSLANTILGSGMPVVPEMRKEGIPVAVSTDGSGSADFQNMICAMRTCVQYFRGRDCDARLLPAMEVIKMSTTVPADMLGFNTGRLEAGRDADWIVVDVRPVNMNPTHHKNFVENIVWAAAGNEISHVMANGVLLVDEYKYVNLPFDPKDVLKKLNKLVEMLLVYMESDEAKRRQTGEYGEK</sequence>
<organism evidence="2 3">
    <name type="scientific">Aduncisulcus paluster</name>
    <dbReference type="NCBI Taxonomy" id="2918883"/>
    <lineage>
        <taxon>Eukaryota</taxon>
        <taxon>Metamonada</taxon>
        <taxon>Carpediemonas-like organisms</taxon>
        <taxon>Aduncisulcus</taxon>
    </lineage>
</organism>
<feature type="domain" description="Amidohydrolase-related" evidence="1">
    <location>
        <begin position="102"/>
        <end position="468"/>
    </location>
</feature>
<protein>
    <submittedName>
        <fullName evidence="2">Atrazine chlorohydrolase</fullName>
    </submittedName>
</protein>
<dbReference type="Proteomes" id="UP001057375">
    <property type="component" value="Unassembled WGS sequence"/>
</dbReference>
<dbReference type="EMBL" id="BQXS01010806">
    <property type="protein sequence ID" value="GKT34398.1"/>
    <property type="molecule type" value="Genomic_DNA"/>
</dbReference>
<dbReference type="SUPFAM" id="SSF51556">
    <property type="entry name" value="Metallo-dependent hydrolases"/>
    <property type="match status" value="1"/>
</dbReference>
<dbReference type="InterPro" id="IPR011059">
    <property type="entry name" value="Metal-dep_hydrolase_composite"/>
</dbReference>
<dbReference type="PANTHER" id="PTHR43794:SF5">
    <property type="entry name" value="CHLOROHYDROLASE FAMILY PROTEIN"/>
    <property type="match status" value="1"/>
</dbReference>
<name>A0ABQ5KPG0_9EUKA</name>
<dbReference type="Pfam" id="PF01979">
    <property type="entry name" value="Amidohydro_1"/>
    <property type="match status" value="1"/>
</dbReference>
<evidence type="ECO:0000313" key="3">
    <source>
        <dbReference type="Proteomes" id="UP001057375"/>
    </source>
</evidence>
<dbReference type="InterPro" id="IPR006680">
    <property type="entry name" value="Amidohydro-rel"/>
</dbReference>
<dbReference type="Gene3D" id="2.30.40.10">
    <property type="entry name" value="Urease, subunit C, domain 1"/>
    <property type="match status" value="1"/>
</dbReference>
<dbReference type="InterPro" id="IPR050287">
    <property type="entry name" value="MTA/SAH_deaminase"/>
</dbReference>
<dbReference type="Gene3D" id="3.20.20.140">
    <property type="entry name" value="Metal-dependent hydrolases"/>
    <property type="match status" value="1"/>
</dbReference>
<comment type="caution">
    <text evidence="2">The sequence shown here is derived from an EMBL/GenBank/DDBJ whole genome shotgun (WGS) entry which is preliminary data.</text>
</comment>
<dbReference type="PANTHER" id="PTHR43794">
    <property type="entry name" value="AMINOHYDROLASE SSNA-RELATED"/>
    <property type="match status" value="1"/>
</dbReference>
<dbReference type="SUPFAM" id="SSF51338">
    <property type="entry name" value="Composite domain of metallo-dependent hydrolases"/>
    <property type="match status" value="1"/>
</dbReference>
<dbReference type="InterPro" id="IPR032466">
    <property type="entry name" value="Metal_Hydrolase"/>
</dbReference>
<accession>A0ABQ5KPG0</accession>
<evidence type="ECO:0000313" key="2">
    <source>
        <dbReference type="EMBL" id="GKT34398.1"/>
    </source>
</evidence>
<keyword evidence="3" id="KW-1185">Reference proteome</keyword>